<dbReference type="GO" id="GO:0016117">
    <property type="term" value="P:carotenoid biosynthetic process"/>
    <property type="evidence" value="ECO:0007669"/>
    <property type="project" value="UniProtKB-KW"/>
</dbReference>
<evidence type="ECO:0000256" key="6">
    <source>
        <dbReference type="ARBA" id="ARBA00023136"/>
    </source>
</evidence>
<feature type="domain" description="Lycopene cyclase" evidence="9">
    <location>
        <begin position="2"/>
        <end position="92"/>
    </location>
</feature>
<evidence type="ECO:0000256" key="4">
    <source>
        <dbReference type="ARBA" id="ARBA00022746"/>
    </source>
</evidence>
<evidence type="ECO:0000256" key="7">
    <source>
        <dbReference type="ARBA" id="ARBA00023235"/>
    </source>
</evidence>
<proteinExistence type="predicted"/>
<accession>A0A9D7SXY7</accession>
<keyword evidence="6 8" id="KW-0472">Membrane</keyword>
<dbReference type="Proteomes" id="UP000808337">
    <property type="component" value="Unassembled WGS sequence"/>
</dbReference>
<feature type="transmembrane region" description="Helical" evidence="8">
    <location>
        <begin position="205"/>
        <end position="222"/>
    </location>
</feature>
<dbReference type="GO" id="GO:0016872">
    <property type="term" value="F:intramolecular lyase activity"/>
    <property type="evidence" value="ECO:0007669"/>
    <property type="project" value="InterPro"/>
</dbReference>
<sequence>MYLYLLLNLGAVWFPLIFSFHPRLNFYKEWKWFFPANMIVALFFIIWDAWFTKEGVWGFNSEYLLGWNIMGLPFEEILFFICIPYASLFTLHALKKIYPNFKLSVDVRYTLTIVLTTFCLICAFFFIHKMYTFSAFFMAAVSLIVAHFYLKEKLDHFYLMYMIILIPFFIINGILTGTGIPGEVVWYNESHIIGIRLLTIPFEDVFYGLTLLLMNVMVLQKVREVRGREK</sequence>
<comment type="pathway">
    <text evidence="2">Carotenoid biosynthesis.</text>
</comment>
<evidence type="ECO:0000256" key="8">
    <source>
        <dbReference type="SAM" id="Phobius"/>
    </source>
</evidence>
<evidence type="ECO:0000259" key="9">
    <source>
        <dbReference type="Pfam" id="PF18916"/>
    </source>
</evidence>
<evidence type="ECO:0000256" key="5">
    <source>
        <dbReference type="ARBA" id="ARBA00022989"/>
    </source>
</evidence>
<dbReference type="GO" id="GO:0016020">
    <property type="term" value="C:membrane"/>
    <property type="evidence" value="ECO:0007669"/>
    <property type="project" value="UniProtKB-SubCell"/>
</dbReference>
<keyword evidence="7" id="KW-0413">Isomerase</keyword>
<keyword evidence="5 8" id="KW-1133">Transmembrane helix</keyword>
<evidence type="ECO:0000256" key="2">
    <source>
        <dbReference type="ARBA" id="ARBA00004829"/>
    </source>
</evidence>
<comment type="subcellular location">
    <subcellularLocation>
        <location evidence="1">Membrane</location>
        <topology evidence="1">Multi-pass membrane protein</topology>
    </subcellularLocation>
</comment>
<reference evidence="10 11" key="1">
    <citation type="submission" date="2020-10" db="EMBL/GenBank/DDBJ databases">
        <title>Connecting structure to function with the recovery of over 1000 high-quality activated sludge metagenome-assembled genomes encoding full-length rRNA genes using long-read sequencing.</title>
        <authorList>
            <person name="Singleton C.M."/>
            <person name="Petriglieri F."/>
            <person name="Kristensen J.M."/>
            <person name="Kirkegaard R.H."/>
            <person name="Michaelsen T.Y."/>
            <person name="Andersen M.H."/>
            <person name="Karst S.M."/>
            <person name="Dueholm M.S."/>
            <person name="Nielsen P.H."/>
            <person name="Albertsen M."/>
        </authorList>
    </citation>
    <scope>NUCLEOTIDE SEQUENCE [LARGE SCALE GENOMIC DNA]</scope>
    <source>
        <strain evidence="10">Ribe_18-Q3-R11-54_MAXAC.273</strain>
    </source>
</reference>
<gene>
    <name evidence="10" type="ORF">IPP15_16760</name>
</gene>
<feature type="transmembrane region" description="Helical" evidence="8">
    <location>
        <begin position="77"/>
        <end position="94"/>
    </location>
</feature>
<evidence type="ECO:0000256" key="1">
    <source>
        <dbReference type="ARBA" id="ARBA00004141"/>
    </source>
</evidence>
<feature type="transmembrane region" description="Helical" evidence="8">
    <location>
        <begin position="32"/>
        <end position="51"/>
    </location>
</feature>
<dbReference type="NCBIfam" id="TIGR03462">
    <property type="entry name" value="CarR_dom_SF"/>
    <property type="match status" value="2"/>
</dbReference>
<organism evidence="10 11">
    <name type="scientific">Candidatus Opimibacter skivensis</name>
    <dbReference type="NCBI Taxonomy" id="2982028"/>
    <lineage>
        <taxon>Bacteria</taxon>
        <taxon>Pseudomonadati</taxon>
        <taxon>Bacteroidota</taxon>
        <taxon>Saprospiria</taxon>
        <taxon>Saprospirales</taxon>
        <taxon>Saprospiraceae</taxon>
        <taxon>Candidatus Opimibacter</taxon>
    </lineage>
</organism>
<evidence type="ECO:0000313" key="10">
    <source>
        <dbReference type="EMBL" id="MBK9983992.1"/>
    </source>
</evidence>
<name>A0A9D7SXY7_9BACT</name>
<evidence type="ECO:0000313" key="11">
    <source>
        <dbReference type="Proteomes" id="UP000808337"/>
    </source>
</evidence>
<dbReference type="AlphaFoldDB" id="A0A9D7SXY7"/>
<feature type="transmembrane region" description="Helical" evidence="8">
    <location>
        <begin position="106"/>
        <end position="127"/>
    </location>
</feature>
<keyword evidence="3 8" id="KW-0812">Transmembrane</keyword>
<comment type="caution">
    <text evidence="10">The sequence shown here is derived from an EMBL/GenBank/DDBJ whole genome shotgun (WGS) entry which is preliminary data.</text>
</comment>
<dbReference type="Pfam" id="PF18916">
    <property type="entry name" value="Lycopene_cyc"/>
    <property type="match status" value="2"/>
</dbReference>
<feature type="transmembrane region" description="Helical" evidence="8">
    <location>
        <begin position="6"/>
        <end position="25"/>
    </location>
</feature>
<dbReference type="InterPro" id="IPR017825">
    <property type="entry name" value="Lycopene_cyclase_dom"/>
</dbReference>
<feature type="transmembrane region" description="Helical" evidence="8">
    <location>
        <begin position="133"/>
        <end position="150"/>
    </location>
</feature>
<keyword evidence="4" id="KW-0125">Carotenoid biosynthesis</keyword>
<dbReference type="EMBL" id="JADKGY010000029">
    <property type="protein sequence ID" value="MBK9983992.1"/>
    <property type="molecule type" value="Genomic_DNA"/>
</dbReference>
<evidence type="ECO:0000256" key="3">
    <source>
        <dbReference type="ARBA" id="ARBA00022692"/>
    </source>
</evidence>
<protein>
    <submittedName>
        <fullName evidence="10">Lycopene cyclase domain-containing protein</fullName>
    </submittedName>
</protein>
<feature type="domain" description="Lycopene cyclase" evidence="9">
    <location>
        <begin position="128"/>
        <end position="220"/>
    </location>
</feature>
<dbReference type="GO" id="GO:0045436">
    <property type="term" value="F:lycopene beta cyclase activity"/>
    <property type="evidence" value="ECO:0007669"/>
    <property type="project" value="UniProtKB-ARBA"/>
</dbReference>
<feature type="transmembrane region" description="Helical" evidence="8">
    <location>
        <begin position="157"/>
        <end position="180"/>
    </location>
</feature>